<dbReference type="GeneID" id="92276960"/>
<name>A0A5K7Y6Y5_PRORE</name>
<accession>A0A5K7Y6Y5</accession>
<feature type="transmembrane region" description="Helical" evidence="1">
    <location>
        <begin position="34"/>
        <end position="55"/>
    </location>
</feature>
<feature type="transmembrane region" description="Helical" evidence="1">
    <location>
        <begin position="6"/>
        <end position="22"/>
    </location>
</feature>
<reference evidence="3" key="2">
    <citation type="submission" date="2020-05" db="EMBL/GenBank/DDBJ databases">
        <authorList>
            <person name="Delgado-Blas J."/>
        </authorList>
    </citation>
    <scope>NUCLEOTIDE SEQUENCE</scope>
    <source>
        <strain evidence="3">BB1453</strain>
    </source>
</reference>
<dbReference type="RefSeq" id="WP_239354430.1">
    <property type="nucleotide sequence ID" value="NZ_CAHPQZ010000024.1"/>
</dbReference>
<keyword evidence="1" id="KW-0472">Membrane</keyword>
<proteinExistence type="predicted"/>
<evidence type="ECO:0000256" key="1">
    <source>
        <dbReference type="SAM" id="Phobius"/>
    </source>
</evidence>
<dbReference type="EMBL" id="CAHPSF010000027">
    <property type="protein sequence ID" value="CAB5720619.1"/>
    <property type="molecule type" value="Genomic_DNA"/>
</dbReference>
<geneLocation type="plasmid" evidence="2">
    <name>p.BML2526</name>
</geneLocation>
<protein>
    <submittedName>
        <fullName evidence="2">Uncharacterized protein</fullName>
    </submittedName>
</protein>
<dbReference type="AlphaFoldDB" id="A0A5K7Y6Y5"/>
<keyword evidence="1" id="KW-1133">Transmembrane helix</keyword>
<sequence length="62" mass="7240">MVFIILMTTQVIVFCLMLFVYLRSRLHGGSDKYLNTLIFCFILLTVTLIITQSPAPRLWNEM</sequence>
<reference evidence="2" key="1">
    <citation type="submission" date="2019-10" db="EMBL/GenBank/DDBJ databases">
        <title>Complete plasmid sequence of Providencia rettgeri p.BML2526.</title>
        <authorList>
            <person name="Iwata S."/>
            <person name="Tada T."/>
            <person name="Kirikae T."/>
        </authorList>
    </citation>
    <scope>NUCLEOTIDE SEQUENCE</scope>
    <source>
        <strain evidence="2">BML2526</strain>
        <plasmid evidence="2">p.BML2526</plasmid>
    </source>
</reference>
<gene>
    <name evidence="3" type="ORF">GHA_04711</name>
    <name evidence="2" type="ORF">pBML2526_1800</name>
</gene>
<organism evidence="2">
    <name type="scientific">Providencia rettgeri</name>
    <dbReference type="NCBI Taxonomy" id="587"/>
    <lineage>
        <taxon>Bacteria</taxon>
        <taxon>Pseudomonadati</taxon>
        <taxon>Pseudomonadota</taxon>
        <taxon>Gammaproteobacteria</taxon>
        <taxon>Enterobacterales</taxon>
        <taxon>Morganellaceae</taxon>
        <taxon>Providencia</taxon>
    </lineage>
</organism>
<dbReference type="EMBL" id="LC507075">
    <property type="protein sequence ID" value="BBO58376.1"/>
    <property type="molecule type" value="Genomic_DNA"/>
</dbReference>
<keyword evidence="1" id="KW-0812">Transmembrane</keyword>
<evidence type="ECO:0000313" key="2">
    <source>
        <dbReference type="EMBL" id="BBO58376.1"/>
    </source>
</evidence>
<evidence type="ECO:0000313" key="3">
    <source>
        <dbReference type="EMBL" id="CAB5720619.1"/>
    </source>
</evidence>
<dbReference type="Proteomes" id="UP000834611">
    <property type="component" value="Unassembled WGS sequence"/>
</dbReference>
<keyword evidence="2" id="KW-0614">Plasmid</keyword>